<dbReference type="AlphaFoldDB" id="A0A6G1MIA0"/>
<evidence type="ECO:0000313" key="3">
    <source>
        <dbReference type="EMBL" id="KAF3198274.1"/>
    </source>
</evidence>
<proteinExistence type="predicted"/>
<feature type="signal peptide" evidence="1">
    <location>
        <begin position="1"/>
        <end position="19"/>
    </location>
</feature>
<gene>
    <name evidence="3" type="ORF">TWF106_004723</name>
    <name evidence="5" type="ORF">TWF191_001190</name>
    <name evidence="4" type="ORF">TWF679_008694</name>
    <name evidence="2" type="ORF">TWF788_007530</name>
</gene>
<evidence type="ECO:0000256" key="1">
    <source>
        <dbReference type="SAM" id="SignalP"/>
    </source>
</evidence>
<dbReference type="Proteomes" id="UP000614610">
    <property type="component" value="Unassembled WGS sequence"/>
</dbReference>
<evidence type="ECO:0000313" key="4">
    <source>
        <dbReference type="EMBL" id="KAF3206650.1"/>
    </source>
</evidence>
<dbReference type="EMBL" id="WIWS01000211">
    <property type="protein sequence ID" value="KAF3198274.1"/>
    <property type="molecule type" value="Genomic_DNA"/>
</dbReference>
<comment type="caution">
    <text evidence="4">The sequence shown here is derived from an EMBL/GenBank/DDBJ whole genome shotgun (WGS) entry which is preliminary data.</text>
</comment>
<evidence type="ECO:0000313" key="7">
    <source>
        <dbReference type="Proteomes" id="UP000479691"/>
    </source>
</evidence>
<reference evidence="6 7" key="1">
    <citation type="submission" date="2019-06" db="EMBL/GenBank/DDBJ databases">
        <authorList>
            <person name="Palmer J.M."/>
        </authorList>
    </citation>
    <scope>NUCLEOTIDE SEQUENCE</scope>
    <source>
        <strain evidence="3 6">TWF106</strain>
        <strain evidence="5 8">TWF191</strain>
        <strain evidence="4">TWF679</strain>
        <strain evidence="2 7">TWF788</strain>
    </source>
</reference>
<dbReference type="Proteomes" id="UP000483672">
    <property type="component" value="Unassembled WGS sequence"/>
</dbReference>
<dbReference type="Proteomes" id="UP000479691">
    <property type="component" value="Unassembled WGS sequence"/>
</dbReference>
<accession>A0A6G1MIA0</accession>
<evidence type="ECO:0000313" key="5">
    <source>
        <dbReference type="EMBL" id="KAF3229468.1"/>
    </source>
</evidence>
<evidence type="ECO:0000313" key="2">
    <source>
        <dbReference type="EMBL" id="KAF3178087.1"/>
    </source>
</evidence>
<organism evidence="4 9">
    <name type="scientific">Orbilia oligospora</name>
    <name type="common">Nematode-trapping fungus</name>
    <name type="synonym">Arthrobotrys oligospora</name>
    <dbReference type="NCBI Taxonomy" id="2813651"/>
    <lineage>
        <taxon>Eukaryota</taxon>
        <taxon>Fungi</taxon>
        <taxon>Dikarya</taxon>
        <taxon>Ascomycota</taxon>
        <taxon>Pezizomycotina</taxon>
        <taxon>Orbiliomycetes</taxon>
        <taxon>Orbiliales</taxon>
        <taxon>Orbiliaceae</taxon>
        <taxon>Orbilia</taxon>
    </lineage>
</organism>
<dbReference type="EMBL" id="WIPF01000012">
    <property type="protein sequence ID" value="KAF3229468.1"/>
    <property type="molecule type" value="Genomic_DNA"/>
</dbReference>
<dbReference type="EMBL" id="JAABOE010000042">
    <property type="protein sequence ID" value="KAF3178087.1"/>
    <property type="molecule type" value="Genomic_DNA"/>
</dbReference>
<sequence length="115" mass="12207">MKFLAIAAAALGLAGSALAAPPAPPCKTPAVFTITTKLSPIHVVYERIIPELTRVPCGEGCPLQIITVTVTHRKWKGSATKTITRPEKYTPVPMCEAIVSVPELAKATETAKKDD</sequence>
<evidence type="ECO:0000313" key="9">
    <source>
        <dbReference type="Proteomes" id="UP000614610"/>
    </source>
</evidence>
<evidence type="ECO:0000313" key="6">
    <source>
        <dbReference type="Proteomes" id="UP000472727"/>
    </source>
</evidence>
<protein>
    <submittedName>
        <fullName evidence="4">Uncharacterized protein</fullName>
    </submittedName>
</protein>
<dbReference type="OrthoDB" id="5367142at2759"/>
<name>A0A6G1MIA0_ORBOL</name>
<keyword evidence="1" id="KW-0732">Signal</keyword>
<dbReference type="EMBL" id="WIWT01000057">
    <property type="protein sequence ID" value="KAF3206650.1"/>
    <property type="molecule type" value="Genomic_DNA"/>
</dbReference>
<feature type="chain" id="PRO_5041091272" evidence="1">
    <location>
        <begin position="20"/>
        <end position="115"/>
    </location>
</feature>
<evidence type="ECO:0000313" key="8">
    <source>
        <dbReference type="Proteomes" id="UP000483672"/>
    </source>
</evidence>
<dbReference type="Proteomes" id="UP000472727">
    <property type="component" value="Unassembled WGS sequence"/>
</dbReference>